<dbReference type="SMART" id="SM00631">
    <property type="entry name" value="Zn_pept"/>
    <property type="match status" value="1"/>
</dbReference>
<keyword evidence="6 11" id="KW-0732">Signal</keyword>
<evidence type="ECO:0000256" key="2">
    <source>
        <dbReference type="ARBA" id="ARBA00005988"/>
    </source>
</evidence>
<sequence length="488" mass="54907">MRVWTLLYATAALSLPLLVKCSHHHHHHARHRYSIEGSKAAMDAALQNPHPHLDIRSIKATQDHNQPVTADTQVRADVVGYSKDVEAFATAGELHSTTEIQTGKHIRGKISTASAPMKVHKHKEYNEAAVVAKDRGEVTACVERTEGYLDELKRTTDGSNSDVVYTDSPFFECFRPSHEVFDFLDTITKQNPEFITKYDNVSVTYEGRAIPAFRISTTKQGENPQKKTLYTQALIHAREWQAGAATFYTMMAMLDDLRAGEEAATSLFSKFDWYFVPIVNIDGYQYTWEVDRMWRTSRHLVKLNGEDVGVDLNRNWPPEEYFNLDPSDVDSETYPGEYPLSEPSTAGLFDFITSLESLSGMLDMHTFGGQVLRPFSNQPGSGAEPFGSRMRALGDSVRRALSTQPDVQYESETGAYLYKAYGCFDDGMFLQYNLTVPALTIEVEGGDFVSPQSTIRSVGENIYLGLRQFAHEALEYSKLVDEVYSYSD</sequence>
<proteinExistence type="inferred from homology"/>
<evidence type="ECO:0000256" key="6">
    <source>
        <dbReference type="ARBA" id="ARBA00022729"/>
    </source>
</evidence>
<evidence type="ECO:0000256" key="10">
    <source>
        <dbReference type="PROSITE-ProRule" id="PRU01379"/>
    </source>
</evidence>
<dbReference type="Pfam" id="PF00246">
    <property type="entry name" value="Peptidase_M14"/>
    <property type="match status" value="1"/>
</dbReference>
<dbReference type="InterPro" id="IPR000834">
    <property type="entry name" value="Peptidase_M14"/>
</dbReference>
<keyword evidence="8" id="KW-0862">Zinc</keyword>
<evidence type="ECO:0000313" key="13">
    <source>
        <dbReference type="EMBL" id="KAL3671227.1"/>
    </source>
</evidence>
<dbReference type="PROSITE" id="PS52035">
    <property type="entry name" value="PEPTIDASE_M14"/>
    <property type="match status" value="1"/>
</dbReference>
<evidence type="ECO:0000256" key="7">
    <source>
        <dbReference type="ARBA" id="ARBA00022801"/>
    </source>
</evidence>
<dbReference type="GO" id="GO:0008237">
    <property type="term" value="F:metallopeptidase activity"/>
    <property type="evidence" value="ECO:0007669"/>
    <property type="project" value="UniProtKB-KW"/>
</dbReference>
<accession>A0ABD3FZ01</accession>
<reference evidence="13 14" key="1">
    <citation type="submission" date="2024-09" db="EMBL/GenBank/DDBJ databases">
        <title>Genome sequencing and assembly of Phytophthora oleae, isolate VK10A, causative agent of rot of olive drupes.</title>
        <authorList>
            <person name="Conti Taguali S."/>
            <person name="Riolo M."/>
            <person name="La Spada F."/>
            <person name="Cacciola S.O."/>
            <person name="Dionisio G."/>
        </authorList>
    </citation>
    <scope>NUCLEOTIDE SEQUENCE [LARGE SCALE GENOMIC DNA]</scope>
    <source>
        <strain evidence="13 14">VK10A</strain>
    </source>
</reference>
<evidence type="ECO:0000313" key="14">
    <source>
        <dbReference type="Proteomes" id="UP001632037"/>
    </source>
</evidence>
<dbReference type="GO" id="GO:0004180">
    <property type="term" value="F:carboxypeptidase activity"/>
    <property type="evidence" value="ECO:0007669"/>
    <property type="project" value="UniProtKB-KW"/>
</dbReference>
<feature type="chain" id="PRO_5044829342" description="Peptidase M14 domain-containing protein" evidence="11">
    <location>
        <begin position="22"/>
        <end position="488"/>
    </location>
</feature>
<evidence type="ECO:0000256" key="4">
    <source>
        <dbReference type="ARBA" id="ARBA00022670"/>
    </source>
</evidence>
<feature type="domain" description="Peptidase M14" evidence="12">
    <location>
        <begin position="173"/>
        <end position="473"/>
    </location>
</feature>
<evidence type="ECO:0000259" key="12">
    <source>
        <dbReference type="PROSITE" id="PS52035"/>
    </source>
</evidence>
<feature type="active site" description="Proton donor/acceptor" evidence="10">
    <location>
        <position position="442"/>
    </location>
</feature>
<evidence type="ECO:0000256" key="8">
    <source>
        <dbReference type="ARBA" id="ARBA00022833"/>
    </source>
</evidence>
<protein>
    <recommendedName>
        <fullName evidence="12">Peptidase M14 domain-containing protein</fullName>
    </recommendedName>
</protein>
<evidence type="ECO:0000256" key="11">
    <source>
        <dbReference type="SAM" id="SignalP"/>
    </source>
</evidence>
<dbReference type="SUPFAM" id="SSF53187">
    <property type="entry name" value="Zn-dependent exopeptidases"/>
    <property type="match status" value="1"/>
</dbReference>
<comment type="caution">
    <text evidence="13">The sequence shown here is derived from an EMBL/GenBank/DDBJ whole genome shotgun (WGS) entry which is preliminary data.</text>
</comment>
<organism evidence="13 14">
    <name type="scientific">Phytophthora oleae</name>
    <dbReference type="NCBI Taxonomy" id="2107226"/>
    <lineage>
        <taxon>Eukaryota</taxon>
        <taxon>Sar</taxon>
        <taxon>Stramenopiles</taxon>
        <taxon>Oomycota</taxon>
        <taxon>Peronosporomycetes</taxon>
        <taxon>Peronosporales</taxon>
        <taxon>Peronosporaceae</taxon>
        <taxon>Phytophthora</taxon>
    </lineage>
</organism>
<dbReference type="AlphaFoldDB" id="A0ABD3FZ01"/>
<dbReference type="GO" id="GO:0046872">
    <property type="term" value="F:metal ion binding"/>
    <property type="evidence" value="ECO:0007669"/>
    <property type="project" value="UniProtKB-KW"/>
</dbReference>
<keyword evidence="4" id="KW-0645">Protease</keyword>
<dbReference type="PANTHER" id="PTHR11705">
    <property type="entry name" value="PROTEASE FAMILY M14 CARBOXYPEPTIDASE A,B"/>
    <property type="match status" value="1"/>
</dbReference>
<feature type="signal peptide" evidence="11">
    <location>
        <begin position="1"/>
        <end position="21"/>
    </location>
</feature>
<dbReference type="EMBL" id="JBIMZQ010000005">
    <property type="protein sequence ID" value="KAL3671227.1"/>
    <property type="molecule type" value="Genomic_DNA"/>
</dbReference>
<keyword evidence="14" id="KW-1185">Reference proteome</keyword>
<name>A0ABD3FZ01_9STRA</name>
<dbReference type="GO" id="GO:0006508">
    <property type="term" value="P:proteolysis"/>
    <property type="evidence" value="ECO:0007669"/>
    <property type="project" value="UniProtKB-KW"/>
</dbReference>
<evidence type="ECO:0000256" key="3">
    <source>
        <dbReference type="ARBA" id="ARBA00022645"/>
    </source>
</evidence>
<keyword evidence="7" id="KW-0378">Hydrolase</keyword>
<evidence type="ECO:0000256" key="5">
    <source>
        <dbReference type="ARBA" id="ARBA00022723"/>
    </source>
</evidence>
<keyword evidence="5" id="KW-0479">Metal-binding</keyword>
<comment type="similarity">
    <text evidence="2 10">Belongs to the peptidase M14 family.</text>
</comment>
<keyword evidence="9" id="KW-0482">Metalloprotease</keyword>
<gene>
    <name evidence="13" type="ORF">V7S43_003159</name>
</gene>
<evidence type="ECO:0000256" key="1">
    <source>
        <dbReference type="ARBA" id="ARBA00001947"/>
    </source>
</evidence>
<dbReference type="PANTHER" id="PTHR11705:SF143">
    <property type="entry name" value="SLL0236 PROTEIN"/>
    <property type="match status" value="1"/>
</dbReference>
<dbReference type="FunFam" id="3.40.630.10:FF:000084">
    <property type="entry name" value="Carboxypeptidase B2"/>
    <property type="match status" value="1"/>
</dbReference>
<comment type="cofactor">
    <cofactor evidence="1">
        <name>Zn(2+)</name>
        <dbReference type="ChEBI" id="CHEBI:29105"/>
    </cofactor>
</comment>
<dbReference type="Proteomes" id="UP001632037">
    <property type="component" value="Unassembled WGS sequence"/>
</dbReference>
<evidence type="ECO:0000256" key="9">
    <source>
        <dbReference type="ARBA" id="ARBA00023049"/>
    </source>
</evidence>
<keyword evidence="3" id="KW-0121">Carboxypeptidase</keyword>
<dbReference type="Gene3D" id="3.40.630.10">
    <property type="entry name" value="Zn peptidases"/>
    <property type="match status" value="1"/>
</dbReference>